<evidence type="ECO:0008006" key="4">
    <source>
        <dbReference type="Google" id="ProtNLM"/>
    </source>
</evidence>
<evidence type="ECO:0000256" key="1">
    <source>
        <dbReference type="SAM" id="SignalP"/>
    </source>
</evidence>
<sequence length="566" mass="58094">MKFVSVAIVVVLALALGGCATEALPDGSVAVRAGQTASVASPDGGVTVTLPAGSFTGDGTLSANPVRAADGSIESWTIELSGSAVLTGEAELRFVRDGRRPEAPAPLVTSTDGVDEVVIAEDVVMDGDAAVVMTSHFSNWFVLWWEDVADSMRAGLDDIYSDAGRQPSCDAESEVRDAGFAVESDAGSRVYWCFGMGSSGAMLDAVNGRGYTVAAESTPGMEFRDGGTGSLVDLLADLIKETPSKSGNTVELIGPGGHAVYDVTAERVSAVRLTPSVGGYLVTAAQYAVETVAMILPLTGKHGVTTEAIQKFFDWGGCLSGFTSMATASIETATQASTYFSDAVGVTLDCAEDALERAGLTALGTQIASGLSWLASGVRTALNGFGAAADLALDPTGYTITVTPPGGGAWLITGGAIGPYRAGMSLEEASAEFGTSLGSPPVSGEFVCQGVDVLEFGDGTGVTFSYRFWDGEYWSIVSLKSPPDSVGEAAAIRTAEDIGLGSSEAAVQEAYGGLVTPMQPIYAEGDFYYRVSLPDGDIILYGTEAAGVTGLNVSTTEGPPLDHFCS</sequence>
<dbReference type="Proteomes" id="UP000433071">
    <property type="component" value="Unassembled WGS sequence"/>
</dbReference>
<comment type="caution">
    <text evidence="2">The sequence shown here is derived from an EMBL/GenBank/DDBJ whole genome shotgun (WGS) entry which is preliminary data.</text>
</comment>
<dbReference type="PROSITE" id="PS51257">
    <property type="entry name" value="PROKAR_LIPOPROTEIN"/>
    <property type="match status" value="1"/>
</dbReference>
<evidence type="ECO:0000313" key="3">
    <source>
        <dbReference type="Proteomes" id="UP000433071"/>
    </source>
</evidence>
<name>A0A6I3M5G9_9MICO</name>
<proteinExistence type="predicted"/>
<gene>
    <name evidence="2" type="ORF">GJ743_03195</name>
</gene>
<reference evidence="2 3" key="1">
    <citation type="submission" date="2019-11" db="EMBL/GenBank/DDBJ databases">
        <title>Agromyces kandeliae sp. nov., isolated from mangrove soil.</title>
        <authorList>
            <person name="Wang R."/>
        </authorList>
    </citation>
    <scope>NUCLEOTIDE SEQUENCE [LARGE SCALE GENOMIC DNA]</scope>
    <source>
        <strain evidence="2 3">JCM 11433</strain>
    </source>
</reference>
<dbReference type="RefSeq" id="WP_155050499.1">
    <property type="nucleotide sequence ID" value="NZ_BAAAIB010000003.1"/>
</dbReference>
<evidence type="ECO:0000313" key="2">
    <source>
        <dbReference type="EMBL" id="MTH67377.1"/>
    </source>
</evidence>
<keyword evidence="1" id="KW-0732">Signal</keyword>
<accession>A0A6I3M5G9</accession>
<keyword evidence="3" id="KW-1185">Reference proteome</keyword>
<feature type="chain" id="PRO_5038918475" description="Lipoprotein" evidence="1">
    <location>
        <begin position="21"/>
        <end position="566"/>
    </location>
</feature>
<organism evidence="2 3">
    <name type="scientific">Agromyces bracchium</name>
    <dbReference type="NCBI Taxonomy" id="88376"/>
    <lineage>
        <taxon>Bacteria</taxon>
        <taxon>Bacillati</taxon>
        <taxon>Actinomycetota</taxon>
        <taxon>Actinomycetes</taxon>
        <taxon>Micrococcales</taxon>
        <taxon>Microbacteriaceae</taxon>
        <taxon>Agromyces</taxon>
    </lineage>
</organism>
<feature type="signal peptide" evidence="1">
    <location>
        <begin position="1"/>
        <end position="20"/>
    </location>
</feature>
<dbReference type="AlphaFoldDB" id="A0A6I3M5G9"/>
<dbReference type="EMBL" id="WMLB01000010">
    <property type="protein sequence ID" value="MTH67377.1"/>
    <property type="molecule type" value="Genomic_DNA"/>
</dbReference>
<dbReference type="OrthoDB" id="5108679at2"/>
<protein>
    <recommendedName>
        <fullName evidence="4">Lipoprotein</fullName>
    </recommendedName>
</protein>